<reference evidence="1" key="1">
    <citation type="submission" date="2020-05" db="EMBL/GenBank/DDBJ databases">
        <authorList>
            <person name="Chiriac C."/>
            <person name="Salcher M."/>
            <person name="Ghai R."/>
            <person name="Kavagutti S V."/>
        </authorList>
    </citation>
    <scope>NUCLEOTIDE SEQUENCE</scope>
</reference>
<gene>
    <name evidence="1" type="ORF">UFOPK2044_00610</name>
</gene>
<name>A0A6J6JDI2_9ZZZZ</name>
<protein>
    <submittedName>
        <fullName evidence="1">Unannotated protein</fullName>
    </submittedName>
</protein>
<accession>A0A6J6JDI2</accession>
<sequence length="141" mass="16292">MWTERQPVERYYTGQIQDGLYWQPVEMTDEDGILGADALRATANLFVDYSLFGVNKNNVRMYEPIEWEVREDNYVIGEWGTKYPDFDMPVIWGTSGEANMKASLTIFGDVPVGKYRVKHGFTLDTDNYNSGPWFCYIGFCP</sequence>
<organism evidence="1">
    <name type="scientific">freshwater metagenome</name>
    <dbReference type="NCBI Taxonomy" id="449393"/>
    <lineage>
        <taxon>unclassified sequences</taxon>
        <taxon>metagenomes</taxon>
        <taxon>ecological metagenomes</taxon>
    </lineage>
</organism>
<evidence type="ECO:0000313" key="1">
    <source>
        <dbReference type="EMBL" id="CAB4634980.1"/>
    </source>
</evidence>
<dbReference type="AlphaFoldDB" id="A0A6J6JDI2"/>
<proteinExistence type="predicted"/>
<dbReference type="EMBL" id="CAEZVO010000077">
    <property type="protein sequence ID" value="CAB4634980.1"/>
    <property type="molecule type" value="Genomic_DNA"/>
</dbReference>